<evidence type="ECO:0000313" key="2">
    <source>
        <dbReference type="EMBL" id="KAG9340658.1"/>
    </source>
</evidence>
<accession>A0A8T2NSZ1</accession>
<keyword evidence="3" id="KW-1185">Reference proteome</keyword>
<feature type="compositionally biased region" description="Basic and acidic residues" evidence="1">
    <location>
        <begin position="1"/>
        <end position="13"/>
    </location>
</feature>
<sequence length="99" mass="10721">MNDRGAGRSGRENKPRRRQTDGQAGMYAQAHASELKRKALHAVALESNARPPSMSFPHPVDAETQTHKIRTDANLHSDGGRILSSCGARLPAICCSRTS</sequence>
<feature type="region of interest" description="Disordered" evidence="1">
    <location>
        <begin position="1"/>
        <end position="28"/>
    </location>
</feature>
<dbReference type="AlphaFoldDB" id="A0A8T2NSZ1"/>
<protein>
    <submittedName>
        <fullName evidence="2">Uncharacterized protein</fullName>
    </submittedName>
</protein>
<name>A0A8T2NSZ1_9TELE</name>
<proteinExistence type="predicted"/>
<evidence type="ECO:0000256" key="1">
    <source>
        <dbReference type="SAM" id="MobiDB-lite"/>
    </source>
</evidence>
<gene>
    <name evidence="2" type="ORF">JZ751_021214</name>
</gene>
<evidence type="ECO:0000313" key="3">
    <source>
        <dbReference type="Proteomes" id="UP000824540"/>
    </source>
</evidence>
<dbReference type="EMBL" id="JAFBMS010000041">
    <property type="protein sequence ID" value="KAG9340658.1"/>
    <property type="molecule type" value="Genomic_DNA"/>
</dbReference>
<dbReference type="Proteomes" id="UP000824540">
    <property type="component" value="Unassembled WGS sequence"/>
</dbReference>
<reference evidence="2" key="1">
    <citation type="thesis" date="2021" institute="BYU ScholarsArchive" country="Provo, UT, USA">
        <title>Applications of and Algorithms for Genome Assembly and Genomic Analyses with an Emphasis on Marine Teleosts.</title>
        <authorList>
            <person name="Pickett B.D."/>
        </authorList>
    </citation>
    <scope>NUCLEOTIDE SEQUENCE</scope>
    <source>
        <strain evidence="2">HI-2016</strain>
    </source>
</reference>
<comment type="caution">
    <text evidence="2">The sequence shown here is derived from an EMBL/GenBank/DDBJ whole genome shotgun (WGS) entry which is preliminary data.</text>
</comment>
<organism evidence="2 3">
    <name type="scientific">Albula glossodonta</name>
    <name type="common">roundjaw bonefish</name>
    <dbReference type="NCBI Taxonomy" id="121402"/>
    <lineage>
        <taxon>Eukaryota</taxon>
        <taxon>Metazoa</taxon>
        <taxon>Chordata</taxon>
        <taxon>Craniata</taxon>
        <taxon>Vertebrata</taxon>
        <taxon>Euteleostomi</taxon>
        <taxon>Actinopterygii</taxon>
        <taxon>Neopterygii</taxon>
        <taxon>Teleostei</taxon>
        <taxon>Albuliformes</taxon>
        <taxon>Albulidae</taxon>
        <taxon>Albula</taxon>
    </lineage>
</organism>